<comment type="caution">
    <text evidence="6">The sequence shown here is derived from an EMBL/GenBank/DDBJ whole genome shotgun (WGS) entry which is preliminary data.</text>
</comment>
<evidence type="ECO:0000259" key="5">
    <source>
        <dbReference type="Pfam" id="PF10417"/>
    </source>
</evidence>
<reference evidence="7" key="1">
    <citation type="journal article" date="2019" name="Nat. Commun.">
        <title>The genome of broomcorn millet.</title>
        <authorList>
            <person name="Zou C."/>
            <person name="Miki D."/>
            <person name="Li D."/>
            <person name="Tang Q."/>
            <person name="Xiao L."/>
            <person name="Rajput S."/>
            <person name="Deng P."/>
            <person name="Jia W."/>
            <person name="Huang R."/>
            <person name="Zhang M."/>
            <person name="Sun Y."/>
            <person name="Hu J."/>
            <person name="Fu X."/>
            <person name="Schnable P.S."/>
            <person name="Li F."/>
            <person name="Zhang H."/>
            <person name="Feng B."/>
            <person name="Zhu X."/>
            <person name="Liu R."/>
            <person name="Schnable J.C."/>
            <person name="Zhu J.-K."/>
            <person name="Zhang H."/>
        </authorList>
    </citation>
    <scope>NUCLEOTIDE SEQUENCE [LARGE SCALE GENOMIC DNA]</scope>
</reference>
<dbReference type="STRING" id="4540.A0A3L6TVE3"/>
<organism evidence="6 7">
    <name type="scientific">Panicum miliaceum</name>
    <name type="common">Proso millet</name>
    <name type="synonym">Broomcorn millet</name>
    <dbReference type="NCBI Taxonomy" id="4540"/>
    <lineage>
        <taxon>Eukaryota</taxon>
        <taxon>Viridiplantae</taxon>
        <taxon>Streptophyta</taxon>
        <taxon>Embryophyta</taxon>
        <taxon>Tracheophyta</taxon>
        <taxon>Spermatophyta</taxon>
        <taxon>Magnoliopsida</taxon>
        <taxon>Liliopsida</taxon>
        <taxon>Poales</taxon>
        <taxon>Poaceae</taxon>
        <taxon>PACMAD clade</taxon>
        <taxon>Panicoideae</taxon>
        <taxon>Panicodae</taxon>
        <taxon>Paniceae</taxon>
        <taxon>Panicinae</taxon>
        <taxon>Panicum</taxon>
        <taxon>Panicum sect. Panicum</taxon>
    </lineage>
</organism>
<feature type="domain" description="Peroxiredoxin C-terminal" evidence="5">
    <location>
        <begin position="33"/>
        <end position="64"/>
    </location>
</feature>
<dbReference type="Pfam" id="PF10417">
    <property type="entry name" value="1-cysPrx_C"/>
    <property type="match status" value="1"/>
</dbReference>
<feature type="region of interest" description="Disordered" evidence="4">
    <location>
        <begin position="84"/>
        <end position="105"/>
    </location>
</feature>
<keyword evidence="7" id="KW-1185">Reference proteome</keyword>
<evidence type="ECO:0000256" key="4">
    <source>
        <dbReference type="SAM" id="MobiDB-lite"/>
    </source>
</evidence>
<dbReference type="EC" id="1.11.1.24" evidence="1"/>
<comment type="catalytic activity">
    <reaction evidence="3">
        <text>a hydroperoxide + [thioredoxin]-dithiol = an alcohol + [thioredoxin]-disulfide + H2O</text>
        <dbReference type="Rhea" id="RHEA:62620"/>
        <dbReference type="Rhea" id="RHEA-COMP:10698"/>
        <dbReference type="Rhea" id="RHEA-COMP:10700"/>
        <dbReference type="ChEBI" id="CHEBI:15377"/>
        <dbReference type="ChEBI" id="CHEBI:29950"/>
        <dbReference type="ChEBI" id="CHEBI:30879"/>
        <dbReference type="ChEBI" id="CHEBI:35924"/>
        <dbReference type="ChEBI" id="CHEBI:50058"/>
        <dbReference type="EC" id="1.11.1.24"/>
    </reaction>
</comment>
<evidence type="ECO:0000313" key="6">
    <source>
        <dbReference type="EMBL" id="RLN43441.1"/>
    </source>
</evidence>
<accession>A0A3L6TVE3</accession>
<dbReference type="InterPro" id="IPR036249">
    <property type="entry name" value="Thioredoxin-like_sf"/>
</dbReference>
<evidence type="ECO:0000256" key="2">
    <source>
        <dbReference type="ARBA" id="ARBA00023002"/>
    </source>
</evidence>
<dbReference type="OrthoDB" id="2996783at2759"/>
<name>A0A3L6TVE3_PANMI</name>
<sequence length="105" mass="11237">MVKLSFLYSACTGRNMDEVLRAVDSLLTAARHKGKVATPANWKPEDRAVIGPSVANEEARKVFTDGFETPPRVHAPVPLLPSLGAATEAPGRRRPFTAAAALATR</sequence>
<proteinExistence type="predicted"/>
<dbReference type="Gene3D" id="3.30.1020.10">
    <property type="entry name" value="Antioxidant, Horf6, Chain A, domain2"/>
    <property type="match status" value="1"/>
</dbReference>
<dbReference type="Proteomes" id="UP000275267">
    <property type="component" value="Unassembled WGS sequence"/>
</dbReference>
<protein>
    <recommendedName>
        <fullName evidence="1">thioredoxin-dependent peroxiredoxin</fullName>
        <ecNumber evidence="1">1.11.1.24</ecNumber>
    </recommendedName>
</protein>
<evidence type="ECO:0000256" key="3">
    <source>
        <dbReference type="ARBA" id="ARBA00049091"/>
    </source>
</evidence>
<dbReference type="AlphaFoldDB" id="A0A3L6TVE3"/>
<dbReference type="InterPro" id="IPR019479">
    <property type="entry name" value="Peroxiredoxin_C"/>
</dbReference>
<gene>
    <name evidence="6" type="ORF">C2845_PM01G43180</name>
</gene>
<evidence type="ECO:0000313" key="7">
    <source>
        <dbReference type="Proteomes" id="UP000275267"/>
    </source>
</evidence>
<keyword evidence="2" id="KW-0560">Oxidoreductase</keyword>
<dbReference type="EMBL" id="PQIB02000001">
    <property type="protein sequence ID" value="RLN43441.1"/>
    <property type="molecule type" value="Genomic_DNA"/>
</dbReference>
<dbReference type="GO" id="GO:0140824">
    <property type="term" value="F:thioredoxin-dependent peroxiredoxin activity"/>
    <property type="evidence" value="ECO:0007669"/>
    <property type="project" value="UniProtKB-EC"/>
</dbReference>
<dbReference type="SUPFAM" id="SSF52833">
    <property type="entry name" value="Thioredoxin-like"/>
    <property type="match status" value="1"/>
</dbReference>
<evidence type="ECO:0000256" key="1">
    <source>
        <dbReference type="ARBA" id="ARBA00013017"/>
    </source>
</evidence>